<dbReference type="Pfam" id="PF00149">
    <property type="entry name" value="Metallophos"/>
    <property type="match status" value="1"/>
</dbReference>
<dbReference type="AlphaFoldDB" id="A0A2W1L4H6"/>
<dbReference type="Pfam" id="PF02872">
    <property type="entry name" value="5_nucleotid_C"/>
    <property type="match status" value="1"/>
</dbReference>
<organism evidence="5 6">
    <name type="scientific">Paenibacillus sambharensis</name>
    <dbReference type="NCBI Taxonomy" id="1803190"/>
    <lineage>
        <taxon>Bacteria</taxon>
        <taxon>Bacillati</taxon>
        <taxon>Bacillota</taxon>
        <taxon>Bacilli</taxon>
        <taxon>Bacillales</taxon>
        <taxon>Paenibacillaceae</taxon>
        <taxon>Paenibacillus</taxon>
    </lineage>
</organism>
<dbReference type="SUPFAM" id="SSF55816">
    <property type="entry name" value="5'-nucleotidase (syn. UDP-sugar hydrolase), C-terminal domain"/>
    <property type="match status" value="1"/>
</dbReference>
<dbReference type="OrthoDB" id="9793179at2"/>
<keyword evidence="6" id="KW-1185">Reference proteome</keyword>
<dbReference type="GO" id="GO:0009166">
    <property type="term" value="P:nucleotide catabolic process"/>
    <property type="evidence" value="ECO:0007669"/>
    <property type="project" value="InterPro"/>
</dbReference>
<dbReference type="InterPro" id="IPR008334">
    <property type="entry name" value="5'-Nucleotdase_C"/>
</dbReference>
<dbReference type="PANTHER" id="PTHR11575:SF23">
    <property type="entry name" value="5-NUCLEOTIDASE FAMILY PROTEIN"/>
    <property type="match status" value="1"/>
</dbReference>
<dbReference type="Gene3D" id="3.60.21.10">
    <property type="match status" value="1"/>
</dbReference>
<gene>
    <name evidence="5" type="ORF">DNH61_17780</name>
</gene>
<evidence type="ECO:0000313" key="5">
    <source>
        <dbReference type="EMBL" id="PZD94266.1"/>
    </source>
</evidence>
<protein>
    <submittedName>
        <fullName evidence="5">Bifunctional metallophosphatase/5'-nucleotidase</fullName>
    </submittedName>
</protein>
<reference evidence="5 6" key="1">
    <citation type="submission" date="2018-06" db="EMBL/GenBank/DDBJ databases">
        <title>Paenibacillus imtechensis sp. nov.</title>
        <authorList>
            <person name="Pinnaka A.K."/>
            <person name="Singh H."/>
            <person name="Kaur M."/>
        </authorList>
    </citation>
    <scope>NUCLEOTIDE SEQUENCE [LARGE SCALE GENOMIC DNA]</scope>
    <source>
        <strain evidence="5 6">SMB1</strain>
    </source>
</reference>
<dbReference type="PANTHER" id="PTHR11575">
    <property type="entry name" value="5'-NUCLEOTIDASE-RELATED"/>
    <property type="match status" value="1"/>
</dbReference>
<dbReference type="GO" id="GO:0008768">
    <property type="term" value="F:UDP-sugar diphosphatase activity"/>
    <property type="evidence" value="ECO:0007669"/>
    <property type="project" value="TreeGrafter"/>
</dbReference>
<dbReference type="GO" id="GO:0008253">
    <property type="term" value="F:5'-nucleotidase activity"/>
    <property type="evidence" value="ECO:0007669"/>
    <property type="project" value="TreeGrafter"/>
</dbReference>
<dbReference type="RefSeq" id="WP_111148034.1">
    <property type="nucleotide sequence ID" value="NZ_QKRB01000053.1"/>
</dbReference>
<accession>A0A2W1L4H6</accession>
<comment type="similarity">
    <text evidence="2">Belongs to the 5'-nucleotidase family.</text>
</comment>
<dbReference type="InterPro" id="IPR029052">
    <property type="entry name" value="Metallo-depent_PP-like"/>
</dbReference>
<keyword evidence="1" id="KW-0732">Signal</keyword>
<evidence type="ECO:0000256" key="1">
    <source>
        <dbReference type="ARBA" id="ARBA00022729"/>
    </source>
</evidence>
<comment type="caution">
    <text evidence="5">The sequence shown here is derived from an EMBL/GenBank/DDBJ whole genome shotgun (WGS) entry which is preliminary data.</text>
</comment>
<dbReference type="Gene3D" id="3.90.780.10">
    <property type="entry name" value="5'-Nucleotidase, C-terminal domain"/>
    <property type="match status" value="1"/>
</dbReference>
<dbReference type="InterPro" id="IPR006179">
    <property type="entry name" value="5_nucleotidase/apyrase"/>
</dbReference>
<evidence type="ECO:0000313" key="6">
    <source>
        <dbReference type="Proteomes" id="UP000249522"/>
    </source>
</evidence>
<evidence type="ECO:0000259" key="4">
    <source>
        <dbReference type="Pfam" id="PF02872"/>
    </source>
</evidence>
<evidence type="ECO:0000256" key="2">
    <source>
        <dbReference type="RuleBase" id="RU362119"/>
    </source>
</evidence>
<dbReference type="InterPro" id="IPR036907">
    <property type="entry name" value="5'-Nucleotdase_C_sf"/>
</dbReference>
<proteinExistence type="inferred from homology"/>
<dbReference type="GO" id="GO:0030288">
    <property type="term" value="C:outer membrane-bounded periplasmic space"/>
    <property type="evidence" value="ECO:0007669"/>
    <property type="project" value="TreeGrafter"/>
</dbReference>
<keyword evidence="2" id="KW-0547">Nucleotide-binding</keyword>
<keyword evidence="2" id="KW-0378">Hydrolase</keyword>
<sequence>MEIANTPARVLLLHSNDLHSRLEQAAKMSAYITEARRSYGEDLLVLDIGDHMDRMRLETEGSDGLVNIALLNEAGYDAVTLGNNEGLTYSHHVLDRAYGEEARFQVLCANLIEAATGQPPEWMQAHTIIDKGGLRFGIIGLTAAFSMFYDMLGWSVLDPVACCAEQVELLRPKVDCIIVLSHLGLSFDKRMAEEIEGIDLILGGHTHHLLEEPLRLKETTICAAGRYGEYLGRVEITGQANGGKVTIEAECVPMAAFHEDPEAAAIISGYRETGIRRMSRVIASLEAAVPAYAERESPLGNMLAAALRRWTEAEIGIVNAGQLLGGLAKGDVTEAQLHALCPSPINPCRMQLTGSQIRQALEESLLDENIHKPIFGFGFRGLILGTLAVDGLTVHYDPEAPPMHRIRRILASDGPLQDSRCYSVGTISMFSFGIGYHTLQDNKQPRFYLPEFLRDLLAGELRDPDAITESNRERWVMV</sequence>
<evidence type="ECO:0000259" key="3">
    <source>
        <dbReference type="Pfam" id="PF00149"/>
    </source>
</evidence>
<dbReference type="EMBL" id="QKRB01000053">
    <property type="protein sequence ID" value="PZD94266.1"/>
    <property type="molecule type" value="Genomic_DNA"/>
</dbReference>
<dbReference type="SUPFAM" id="SSF56300">
    <property type="entry name" value="Metallo-dependent phosphatases"/>
    <property type="match status" value="1"/>
</dbReference>
<feature type="domain" description="5'-Nucleotidase C-terminal" evidence="4">
    <location>
        <begin position="291"/>
        <end position="429"/>
    </location>
</feature>
<dbReference type="InterPro" id="IPR004843">
    <property type="entry name" value="Calcineurin-like_PHP"/>
</dbReference>
<dbReference type="Proteomes" id="UP000249522">
    <property type="component" value="Unassembled WGS sequence"/>
</dbReference>
<dbReference type="CDD" id="cd00845">
    <property type="entry name" value="MPP_UshA_N_like"/>
    <property type="match status" value="1"/>
</dbReference>
<name>A0A2W1L4H6_9BACL</name>
<feature type="domain" description="Calcineurin-like phosphoesterase" evidence="3">
    <location>
        <begin position="12"/>
        <end position="208"/>
    </location>
</feature>
<dbReference type="PRINTS" id="PR01607">
    <property type="entry name" value="APYRASEFAMLY"/>
</dbReference>
<dbReference type="GO" id="GO:0000166">
    <property type="term" value="F:nucleotide binding"/>
    <property type="evidence" value="ECO:0007669"/>
    <property type="project" value="UniProtKB-KW"/>
</dbReference>